<dbReference type="STRING" id="520767.ATZ99_00890"/>
<evidence type="ECO:0000313" key="3">
    <source>
        <dbReference type="EMBL" id="KYO68580.1"/>
    </source>
</evidence>
<keyword evidence="4" id="KW-1185">Reference proteome</keyword>
<evidence type="ECO:0000256" key="1">
    <source>
        <dbReference type="SAM" id="Phobius"/>
    </source>
</evidence>
<gene>
    <name evidence="3" type="primary">blaR1</name>
    <name evidence="3" type="ORF">ATZ99_00890</name>
</gene>
<proteinExistence type="predicted"/>
<dbReference type="CDD" id="cd07341">
    <property type="entry name" value="M56_BlaR1_MecR1_like"/>
    <property type="match status" value="1"/>
</dbReference>
<evidence type="ECO:0000259" key="2">
    <source>
        <dbReference type="Pfam" id="PF05569"/>
    </source>
</evidence>
<dbReference type="AlphaFoldDB" id="A0A162MZ20"/>
<evidence type="ECO:0000313" key="4">
    <source>
        <dbReference type="Proteomes" id="UP000075737"/>
    </source>
</evidence>
<organism evidence="3 4">
    <name type="scientific">Thermovenabulum gondwanense</name>
    <dbReference type="NCBI Taxonomy" id="520767"/>
    <lineage>
        <taxon>Bacteria</taxon>
        <taxon>Bacillati</taxon>
        <taxon>Bacillota</taxon>
        <taxon>Clostridia</taxon>
        <taxon>Thermosediminibacterales</taxon>
        <taxon>Thermosediminibacteraceae</taxon>
        <taxon>Thermovenabulum</taxon>
    </lineage>
</organism>
<accession>A0A162MZ20</accession>
<dbReference type="PANTHER" id="PTHR34978:SF3">
    <property type="entry name" value="SLR0241 PROTEIN"/>
    <property type="match status" value="1"/>
</dbReference>
<dbReference type="InterPro" id="IPR008756">
    <property type="entry name" value="Peptidase_M56"/>
</dbReference>
<feature type="transmembrane region" description="Helical" evidence="1">
    <location>
        <begin position="37"/>
        <end position="54"/>
    </location>
</feature>
<protein>
    <submittedName>
        <fullName evidence="3">Regulatory protein BlaR1</fullName>
    </submittedName>
</protein>
<sequence length="839" mass="95865">MTEVFTSVLKASLNASLAGIVILLIKRILKNKLSPRWHYLIWFVLIIKLLIPFGPPSQVSFFNTVYSKNYNIDFIQPEFNHNLQPSLISEETPSKSVQLPFDNQYNNDENVNNVSFKKISTIASYIWVTVFILSLLFVIFINVNFNRKLKISGRPVPLTLKKILNNCKEKIKYNGDVDVIIQDIIKVPSVVGFLSPKILITPTFLELGEEKLSYIFLHELSHLKRKDILVNYLLIFLQLFYWFNPLIWYYFKKIRQDMETAADEVVLVLLENNERKEYGRTLISILENFNMPAPSLKLVSMVDDRGDIERRIRMISMAEIFKTKRVVFFITGILCFVLLGIFLLTGPVSKNEVQVGSLVFDIPGDIKINTDTSGLIIEKNTIFKYFSTTRIISYGGLAFEKEKLPIGGIQIISYEPGQPLFLPNHSEVKSQKEIKGLNTKAVLVNLDLSQPAASGDNSVKNENHLYLIFEEEKIAYDIYADSRYADEALLLKIAKSFKPADNAEVIKVIQGFGKRLKDVSKLAPVEILRESINQSYGEFIAPGLLNEWIKDPTKAPGRYVSSPWPDRIEILDIVKENESKFSVFGEIVEITSVPGEEWRTMIKATVEKIEGKWLITGIEAQENKNNAPDDKQIILNALENAKFVRLLAVDAQKEIMLRKEQINELKNAFLMSKAKIDEEYPGGALVSEFPDYQLQLDDVHIYFINKNQFAVSGKTFSVYNTGGEIWEALTKILPVGRIDNKEVISYLFNAQRVEVASSKDKLIEGDYTARKNHFVRILRDGKLKGNGIGTGMRPEMIVKFYIDDDAIDVEIFEDGFKYQNKYYYKPGLLKEIENMLFAG</sequence>
<dbReference type="Pfam" id="PF05569">
    <property type="entry name" value="Peptidase_M56"/>
    <property type="match status" value="1"/>
</dbReference>
<feature type="transmembrane region" description="Helical" evidence="1">
    <location>
        <begin position="229"/>
        <end position="251"/>
    </location>
</feature>
<feature type="domain" description="Peptidase M56" evidence="2">
    <location>
        <begin position="8"/>
        <end position="315"/>
    </location>
</feature>
<keyword evidence="1" id="KW-1133">Transmembrane helix</keyword>
<keyword evidence="1" id="KW-0812">Transmembrane</keyword>
<dbReference type="Proteomes" id="UP000075737">
    <property type="component" value="Unassembled WGS sequence"/>
</dbReference>
<dbReference type="InterPro" id="IPR052173">
    <property type="entry name" value="Beta-lactam_resp_regulator"/>
</dbReference>
<dbReference type="RefSeq" id="WP_068747288.1">
    <property type="nucleotide sequence ID" value="NZ_LOHZ01000015.1"/>
</dbReference>
<feature type="transmembrane region" description="Helical" evidence="1">
    <location>
        <begin position="122"/>
        <end position="145"/>
    </location>
</feature>
<reference evidence="3 4" key="1">
    <citation type="submission" date="2015-12" db="EMBL/GenBank/DDBJ databases">
        <title>Draft genome of Thermovenabulum gondwanense isolated from a red thermophilic microbial mat colonisisng an outflow channel of a bore well.</title>
        <authorList>
            <person name="Patel B.K."/>
        </authorList>
    </citation>
    <scope>NUCLEOTIDE SEQUENCE [LARGE SCALE GENOMIC DNA]</scope>
    <source>
        <strain evidence="3 4">R270</strain>
    </source>
</reference>
<dbReference type="OrthoDB" id="9816453at2"/>
<dbReference type="EMBL" id="LOHZ01000015">
    <property type="protein sequence ID" value="KYO68580.1"/>
    <property type="molecule type" value="Genomic_DNA"/>
</dbReference>
<feature type="transmembrane region" description="Helical" evidence="1">
    <location>
        <begin position="6"/>
        <end position="25"/>
    </location>
</feature>
<dbReference type="PANTHER" id="PTHR34978">
    <property type="entry name" value="POSSIBLE SENSOR-TRANSDUCER PROTEIN BLAR"/>
    <property type="match status" value="1"/>
</dbReference>
<keyword evidence="1" id="KW-0472">Membrane</keyword>
<dbReference type="PATRIC" id="fig|520767.4.peg.92"/>
<name>A0A162MZ20_9FIRM</name>
<feature type="transmembrane region" description="Helical" evidence="1">
    <location>
        <begin position="326"/>
        <end position="344"/>
    </location>
</feature>
<comment type="caution">
    <text evidence="3">The sequence shown here is derived from an EMBL/GenBank/DDBJ whole genome shotgun (WGS) entry which is preliminary data.</text>
</comment>